<dbReference type="NCBIfam" id="TIGR01764">
    <property type="entry name" value="excise"/>
    <property type="match status" value="1"/>
</dbReference>
<name>A0ABW4JGB6_9BACL</name>
<dbReference type="EMBL" id="JBHUCX010000024">
    <property type="protein sequence ID" value="MFD1674929.1"/>
    <property type="molecule type" value="Genomic_DNA"/>
</dbReference>
<dbReference type="RefSeq" id="WP_377942994.1">
    <property type="nucleotide sequence ID" value="NZ_JBHUCX010000024.1"/>
</dbReference>
<dbReference type="InterPro" id="IPR041657">
    <property type="entry name" value="HTH_17"/>
</dbReference>
<dbReference type="InterPro" id="IPR009061">
    <property type="entry name" value="DNA-bd_dom_put_sf"/>
</dbReference>
<dbReference type="Pfam" id="PF12728">
    <property type="entry name" value="HTH_17"/>
    <property type="match status" value="1"/>
</dbReference>
<evidence type="ECO:0000313" key="2">
    <source>
        <dbReference type="EMBL" id="MFD1674929.1"/>
    </source>
</evidence>
<comment type="caution">
    <text evidence="2">The sequence shown here is derived from an EMBL/GenBank/DDBJ whole genome shotgun (WGS) entry which is preliminary data.</text>
</comment>
<reference evidence="3" key="1">
    <citation type="journal article" date="2019" name="Int. J. Syst. Evol. Microbiol.">
        <title>The Global Catalogue of Microorganisms (GCM) 10K type strain sequencing project: providing services to taxonomists for standard genome sequencing and annotation.</title>
        <authorList>
            <consortium name="The Broad Institute Genomics Platform"/>
            <consortium name="The Broad Institute Genome Sequencing Center for Infectious Disease"/>
            <person name="Wu L."/>
            <person name="Ma J."/>
        </authorList>
    </citation>
    <scope>NUCLEOTIDE SEQUENCE [LARGE SCALE GENOMIC DNA]</scope>
    <source>
        <strain evidence="3">CGMCC 1.12286</strain>
    </source>
</reference>
<dbReference type="Proteomes" id="UP001597079">
    <property type="component" value="Unassembled WGS sequence"/>
</dbReference>
<evidence type="ECO:0000313" key="3">
    <source>
        <dbReference type="Proteomes" id="UP001597079"/>
    </source>
</evidence>
<feature type="domain" description="Helix-turn-helix" evidence="1">
    <location>
        <begin position="4"/>
        <end position="44"/>
    </location>
</feature>
<dbReference type="Gene3D" id="1.10.1660.10">
    <property type="match status" value="1"/>
</dbReference>
<gene>
    <name evidence="2" type="ORF">ACFSB2_09500</name>
</gene>
<sequence length="45" mass="4961">MSCRDAAMVLGVSPRTVQEWAREGKVIAKKIGHSWLVHRSVVEAA</sequence>
<dbReference type="SUPFAM" id="SSF46955">
    <property type="entry name" value="Putative DNA-binding domain"/>
    <property type="match status" value="1"/>
</dbReference>
<keyword evidence="3" id="KW-1185">Reference proteome</keyword>
<dbReference type="InterPro" id="IPR010093">
    <property type="entry name" value="SinI_DNA-bd"/>
</dbReference>
<accession>A0ABW4JGB6</accession>
<organism evidence="2 3">
    <name type="scientific">Alicyclobacillus fodiniaquatilis</name>
    <dbReference type="NCBI Taxonomy" id="1661150"/>
    <lineage>
        <taxon>Bacteria</taxon>
        <taxon>Bacillati</taxon>
        <taxon>Bacillota</taxon>
        <taxon>Bacilli</taxon>
        <taxon>Bacillales</taxon>
        <taxon>Alicyclobacillaceae</taxon>
        <taxon>Alicyclobacillus</taxon>
    </lineage>
</organism>
<protein>
    <submittedName>
        <fullName evidence="2">Helix-turn-helix domain-containing protein</fullName>
    </submittedName>
</protein>
<evidence type="ECO:0000259" key="1">
    <source>
        <dbReference type="Pfam" id="PF12728"/>
    </source>
</evidence>
<proteinExistence type="predicted"/>